<evidence type="ECO:0000313" key="3">
    <source>
        <dbReference type="Proteomes" id="UP000593605"/>
    </source>
</evidence>
<feature type="transmembrane region" description="Helical" evidence="1">
    <location>
        <begin position="40"/>
        <end position="61"/>
    </location>
</feature>
<dbReference type="InterPro" id="IPR036259">
    <property type="entry name" value="MFS_trans_sf"/>
</dbReference>
<dbReference type="KEGG" id="civ:IMZ16_07565"/>
<sequence>MRNSAHAIRRWRVVVMALQFQVLKLAPEATDVAMSIFSGIYNIGIGGGALLGSLVIAAWGLGLVGAVGAGIVLLALLILTGYRLFRRRRV</sequence>
<dbReference type="RefSeq" id="WP_193439543.1">
    <property type="nucleotide sequence ID" value="NZ_CP063145.1"/>
</dbReference>
<dbReference type="Proteomes" id="UP000593605">
    <property type="component" value="Chromosome"/>
</dbReference>
<evidence type="ECO:0000256" key="1">
    <source>
        <dbReference type="SAM" id="Phobius"/>
    </source>
</evidence>
<protein>
    <recommendedName>
        <fullName evidence="4">MFS transporter, DHA1 family, inner membrane transport protein</fullName>
    </recommendedName>
</protein>
<dbReference type="AlphaFoldDB" id="A0A7M1T0R7"/>
<reference evidence="2 3" key="1">
    <citation type="submission" date="2020-10" db="EMBL/GenBank/DDBJ databases">
        <title>Complete genome of Cruoricapor ignavus strain M1214 isolated from the blood culture of a febrile patient.</title>
        <authorList>
            <person name="Guglielmino C.J.D."/>
        </authorList>
    </citation>
    <scope>NUCLEOTIDE SEQUENCE [LARGE SCALE GENOMIC DNA]</scope>
    <source>
        <strain evidence="2 3">M1214</strain>
    </source>
</reference>
<evidence type="ECO:0000313" key="2">
    <source>
        <dbReference type="EMBL" id="QOR73385.1"/>
    </source>
</evidence>
<accession>A0A7M1T0R7</accession>
<gene>
    <name evidence="2" type="ORF">IMZ16_07565</name>
</gene>
<keyword evidence="1" id="KW-1133">Transmembrane helix</keyword>
<name>A0A7M1T0R7_9FLAO</name>
<evidence type="ECO:0008006" key="4">
    <source>
        <dbReference type="Google" id="ProtNLM"/>
    </source>
</evidence>
<feature type="transmembrane region" description="Helical" evidence="1">
    <location>
        <begin position="67"/>
        <end position="85"/>
    </location>
</feature>
<dbReference type="SUPFAM" id="SSF103473">
    <property type="entry name" value="MFS general substrate transporter"/>
    <property type="match status" value="1"/>
</dbReference>
<keyword evidence="1" id="KW-0472">Membrane</keyword>
<dbReference type="EMBL" id="CP063145">
    <property type="protein sequence ID" value="QOR73385.1"/>
    <property type="molecule type" value="Genomic_DNA"/>
</dbReference>
<organism evidence="2 3">
    <name type="scientific">Cruoricaptor ignavus</name>
    <dbReference type="NCBI Taxonomy" id="1118202"/>
    <lineage>
        <taxon>Bacteria</taxon>
        <taxon>Pseudomonadati</taxon>
        <taxon>Bacteroidota</taxon>
        <taxon>Flavobacteriia</taxon>
        <taxon>Flavobacteriales</taxon>
        <taxon>Weeksellaceae</taxon>
        <taxon>Cruoricaptor</taxon>
    </lineage>
</organism>
<keyword evidence="1" id="KW-0812">Transmembrane</keyword>
<proteinExistence type="predicted"/>